<dbReference type="InterPro" id="IPR018247">
    <property type="entry name" value="EF_Hand_1_Ca_BS"/>
</dbReference>
<name>G2ZY92_9RALS</name>
<reference evidence="1" key="1">
    <citation type="journal article" date="2011" name="PLoS ONE">
        <title>Ralstonia syzygii, the Blood Disease Bacterium and some Asian R. solanacearum strains form a single genomic species despite divergent lifestyles.</title>
        <authorList>
            <person name="Remenant B."/>
            <person name="de Cambiaire J.C."/>
            <person name="Cellier G."/>
            <person name="Jacobs J.M."/>
            <person name="Mangenot S."/>
            <person name="Barbe V."/>
            <person name="Lajus A."/>
            <person name="Vallenet D."/>
            <person name="Medigue C."/>
            <person name="Fegan M."/>
            <person name="Allen C."/>
            <person name="Prior P."/>
        </authorList>
    </citation>
    <scope>NUCLEOTIDE SEQUENCE</scope>
    <source>
        <strain evidence="1">R24</strain>
    </source>
</reference>
<dbReference type="EMBL" id="FR854086">
    <property type="protein sequence ID" value="CCA85286.1"/>
    <property type="molecule type" value="Genomic_DNA"/>
</dbReference>
<reference evidence="1" key="2">
    <citation type="submission" date="2011-04" db="EMBL/GenBank/DDBJ databases">
        <authorList>
            <person name="Genoscope - CEA"/>
        </authorList>
    </citation>
    <scope>NUCLEOTIDE SEQUENCE</scope>
    <source>
        <strain evidence="1">R24</strain>
    </source>
</reference>
<dbReference type="AlphaFoldDB" id="G2ZY92"/>
<evidence type="ECO:0000313" key="1">
    <source>
        <dbReference type="EMBL" id="CCA85286.1"/>
    </source>
</evidence>
<protein>
    <recommendedName>
        <fullName evidence="2">EF-hand domain-containing protein</fullName>
    </recommendedName>
</protein>
<proteinExistence type="predicted"/>
<dbReference type="RefSeq" id="WP_197333346.1">
    <property type="nucleotide sequence ID" value="NZ_CP115944.1"/>
</dbReference>
<evidence type="ECO:0008006" key="2">
    <source>
        <dbReference type="Google" id="ProtNLM"/>
    </source>
</evidence>
<organism evidence="1">
    <name type="scientific">Ralstonia syzygii R24</name>
    <dbReference type="NCBI Taxonomy" id="907261"/>
    <lineage>
        <taxon>Bacteria</taxon>
        <taxon>Pseudomonadati</taxon>
        <taxon>Pseudomonadota</taxon>
        <taxon>Betaproteobacteria</taxon>
        <taxon>Burkholderiales</taxon>
        <taxon>Burkholderiaceae</taxon>
        <taxon>Ralstonia</taxon>
        <taxon>Ralstonia solanacearum species complex</taxon>
    </lineage>
</organism>
<sequence length="353" mass="38699">MAEQTEPSKAASEAVPVVGAVRNQGEPLRFANVENIAGFAAESVSGGQTIKVWTKLALTSDEPLFHRLVESLEGTINYMAQQSGRTLSIRRAETVLLVLRPDNTAELWIDTAAVSIRCAVKRSIAAGAPVFEHDIADVTGMAFPCVPFGESDKVLCLFREGWRFGFAFDMNPDGKLGVDDFVTTLGTLFGELRYRHVYEAISDTALFDQLVAAGWFPFIEIITTEFKNLQNHCEAGFDIADIEADIVARFDSLRLQRMLARWLAKPHFEAKAALLKEAIEAFEQKKPASVIKIVLTEIEGVLNDAYRAKNGGQGAKLNSAELRAGASNTLFFSAAFGRYLSAHCRLPLNSIHA</sequence>
<dbReference type="PROSITE" id="PS00018">
    <property type="entry name" value="EF_HAND_1"/>
    <property type="match status" value="1"/>
</dbReference>
<gene>
    <name evidence="1" type="ORF">RALSY_11295</name>
</gene>
<accession>G2ZY92</accession>